<dbReference type="PROSITE" id="PS50943">
    <property type="entry name" value="HTH_CROC1"/>
    <property type="match status" value="1"/>
</dbReference>
<keyword evidence="1" id="KW-0175">Coiled coil</keyword>
<dbReference type="GO" id="GO:0003700">
    <property type="term" value="F:DNA-binding transcription factor activity"/>
    <property type="evidence" value="ECO:0007669"/>
    <property type="project" value="InterPro"/>
</dbReference>
<gene>
    <name evidence="3" type="ORF">HZI73_25940</name>
</gene>
<evidence type="ECO:0000256" key="1">
    <source>
        <dbReference type="SAM" id="Coils"/>
    </source>
</evidence>
<dbReference type="KEGG" id="vpy:HZI73_25940"/>
<dbReference type="EMBL" id="CP058649">
    <property type="protein sequence ID" value="QUI25524.1"/>
    <property type="molecule type" value="Genomic_DNA"/>
</dbReference>
<name>A0A8J8MQ01_9FIRM</name>
<dbReference type="RefSeq" id="WP_212696228.1">
    <property type="nucleotide sequence ID" value="NZ_CP058649.1"/>
</dbReference>
<accession>A0A8J8MQ01</accession>
<dbReference type="InterPro" id="IPR001387">
    <property type="entry name" value="Cro/C1-type_HTH"/>
</dbReference>
<keyword evidence="4" id="KW-1185">Reference proteome</keyword>
<dbReference type="GO" id="GO:0006352">
    <property type="term" value="P:DNA-templated transcription initiation"/>
    <property type="evidence" value="ECO:0007669"/>
    <property type="project" value="InterPro"/>
</dbReference>
<feature type="coiled-coil region" evidence="1">
    <location>
        <begin position="8"/>
        <end position="42"/>
    </location>
</feature>
<dbReference type="Proteomes" id="UP000683246">
    <property type="component" value="Chromosome"/>
</dbReference>
<evidence type="ECO:0000259" key="2">
    <source>
        <dbReference type="PROSITE" id="PS50943"/>
    </source>
</evidence>
<evidence type="ECO:0000313" key="4">
    <source>
        <dbReference type="Proteomes" id="UP000683246"/>
    </source>
</evidence>
<dbReference type="AlphaFoldDB" id="A0A8J8MQ01"/>
<proteinExistence type="predicted"/>
<dbReference type="InterPro" id="IPR013324">
    <property type="entry name" value="RNA_pol_sigma_r3/r4-like"/>
</dbReference>
<dbReference type="Gene3D" id="1.10.10.10">
    <property type="entry name" value="Winged helix-like DNA-binding domain superfamily/Winged helix DNA-binding domain"/>
    <property type="match status" value="1"/>
</dbReference>
<evidence type="ECO:0000313" key="3">
    <source>
        <dbReference type="EMBL" id="QUI25524.1"/>
    </source>
</evidence>
<dbReference type="InterPro" id="IPR007630">
    <property type="entry name" value="RNA_pol_sigma70_r4"/>
</dbReference>
<organism evidence="3 4">
    <name type="scientific">Vallitalea pronyensis</name>
    <dbReference type="NCBI Taxonomy" id="1348613"/>
    <lineage>
        <taxon>Bacteria</taxon>
        <taxon>Bacillati</taxon>
        <taxon>Bacillota</taxon>
        <taxon>Clostridia</taxon>
        <taxon>Lachnospirales</taxon>
        <taxon>Vallitaleaceae</taxon>
        <taxon>Vallitalea</taxon>
    </lineage>
</organism>
<dbReference type="SUPFAM" id="SSF88659">
    <property type="entry name" value="Sigma3 and sigma4 domains of RNA polymerase sigma factors"/>
    <property type="match status" value="1"/>
</dbReference>
<protein>
    <recommendedName>
        <fullName evidence="2">HTH cro/C1-type domain-containing protein</fullName>
    </recommendedName>
</protein>
<feature type="domain" description="HTH cro/C1-type" evidence="2">
    <location>
        <begin position="105"/>
        <end position="128"/>
    </location>
</feature>
<reference evidence="3" key="1">
    <citation type="submission" date="2020-07" db="EMBL/GenBank/DDBJ databases">
        <title>Vallitalea pronyensis genome.</title>
        <authorList>
            <person name="Postec A."/>
        </authorList>
    </citation>
    <scope>NUCLEOTIDE SEQUENCE</scope>
    <source>
        <strain evidence="3">FatNI3</strain>
    </source>
</reference>
<sequence length="137" mass="16583">MHILYHSYEDMTKKISIIQLRIQSYEKEKEVLMQLIKSGRERLIKSKHPNISYKTYLKEIKILDGHLLLHHHELRRLQDEKKEMDALMGKLEGTQEQIFYYRFVKGMTQEQTAEKIYLSTRQVQRIEKKLENEIMSC</sequence>
<dbReference type="Pfam" id="PF04545">
    <property type="entry name" value="Sigma70_r4"/>
    <property type="match status" value="1"/>
</dbReference>
<dbReference type="InterPro" id="IPR036388">
    <property type="entry name" value="WH-like_DNA-bd_sf"/>
</dbReference>